<evidence type="ECO:0000259" key="1">
    <source>
        <dbReference type="PROSITE" id="PS51841"/>
    </source>
</evidence>
<dbReference type="InterPro" id="IPR013783">
    <property type="entry name" value="Ig-like_fold"/>
</dbReference>
<accession>A0A7V5H2T8</accession>
<name>A0A7V5H2T8_CALAY</name>
<dbReference type="AlphaFoldDB" id="A0A7V5H2T8"/>
<dbReference type="InterPro" id="IPR036415">
    <property type="entry name" value="Lamin_tail_dom_sf"/>
</dbReference>
<gene>
    <name evidence="2" type="ORF">ENL21_03395</name>
</gene>
<dbReference type="Pfam" id="PF00932">
    <property type="entry name" value="LTD"/>
    <property type="match status" value="2"/>
</dbReference>
<dbReference type="Gene3D" id="2.60.40.10">
    <property type="entry name" value="Immunoglobulins"/>
    <property type="match status" value="1"/>
</dbReference>
<organism evidence="2">
    <name type="scientific">Caldithrix abyssi</name>
    <dbReference type="NCBI Taxonomy" id="187145"/>
    <lineage>
        <taxon>Bacteria</taxon>
        <taxon>Pseudomonadati</taxon>
        <taxon>Calditrichota</taxon>
        <taxon>Calditrichia</taxon>
        <taxon>Calditrichales</taxon>
        <taxon>Calditrichaceae</taxon>
        <taxon>Caldithrix</taxon>
    </lineage>
</organism>
<dbReference type="SUPFAM" id="SSF74853">
    <property type="entry name" value="Lamin A/C globular tail domain"/>
    <property type="match status" value="2"/>
</dbReference>
<feature type="domain" description="LTD" evidence="1">
    <location>
        <begin position="13"/>
        <end position="141"/>
    </location>
</feature>
<feature type="domain" description="LTD" evidence="1">
    <location>
        <begin position="297"/>
        <end position="500"/>
    </location>
</feature>
<comment type="caution">
    <text evidence="2">The sequence shown here is derived from an EMBL/GenBank/DDBJ whole genome shotgun (WGS) entry which is preliminary data.</text>
</comment>
<proteinExistence type="predicted"/>
<sequence>FTGLLILLFCFNPFLKAQVVISEVMFDVVGADYHDEFVELFNCADSAVDLSGWQISDSSGADQILDAGQGLILSPGQFAVILDGSYFENSTTYDSVIPPEALILKISDGAFGNNGLSNSTPERVMLLNASGDLVDAYRYTLDNAPGFSDEKINLCAPATADNWANSRRLGGTPGFKNSVEPFDFDLGFTNDGLTVSPQSAVQKGQNLLVTLKYFNAGVRRFESRVIFICYLDLNGNQKLETLEPELFREQRMVNLEPGEQDSLQFNLAMTLSGRLLLSAQLQSLLDQNEDNNTVQSEVTVLESQSPLVINEIKFLTEQEEPEWIELFNKSNESVSLKSWAIADRKDTVKIEENVMLAGKDYFVLTADSSFFDFYDLPESHVLVAKNFPTLNNDQDDVFLLPPWGGWAEQVPYRQDWLMGEEYRNPSLERINPELDARLARNWAPCVKEGTPGAQNSIFSEMHFKKLKLDIEPNPFSPDGDGHEDFTIITLQVPAQTARIRVSIFDMLGRRVRTLTENQYIGQQVQIVWDGRNDQKAPVRMGIYIVFVELIDDSNGILEEAKKTVVVAY</sequence>
<dbReference type="Pfam" id="PF13585">
    <property type="entry name" value="CHU_C"/>
    <property type="match status" value="1"/>
</dbReference>
<dbReference type="InterPro" id="IPR001322">
    <property type="entry name" value="Lamin_tail_dom"/>
</dbReference>
<dbReference type="PROSITE" id="PS51841">
    <property type="entry name" value="LTD"/>
    <property type="match status" value="2"/>
</dbReference>
<dbReference type="Gene3D" id="2.60.40.4070">
    <property type="match status" value="1"/>
</dbReference>
<dbReference type="Gene3D" id="2.60.40.1260">
    <property type="entry name" value="Lamin Tail domain"/>
    <property type="match status" value="2"/>
</dbReference>
<dbReference type="Proteomes" id="UP000886111">
    <property type="component" value="Unassembled WGS sequence"/>
</dbReference>
<reference evidence="2" key="1">
    <citation type="journal article" date="2020" name="mSystems">
        <title>Genome- and Community-Level Interaction Insights into Carbon Utilization and Element Cycling Functions of Hydrothermarchaeota in Hydrothermal Sediment.</title>
        <authorList>
            <person name="Zhou Z."/>
            <person name="Liu Y."/>
            <person name="Xu W."/>
            <person name="Pan J."/>
            <person name="Luo Z.H."/>
            <person name="Li M."/>
        </authorList>
    </citation>
    <scope>NUCLEOTIDE SEQUENCE [LARGE SCALE GENOMIC DNA]</scope>
    <source>
        <strain evidence="2">HyVt-76</strain>
    </source>
</reference>
<protein>
    <recommendedName>
        <fullName evidence="1">LTD domain-containing protein</fullName>
    </recommendedName>
</protein>
<evidence type="ECO:0000313" key="2">
    <source>
        <dbReference type="EMBL" id="HHE54801.1"/>
    </source>
</evidence>
<feature type="non-terminal residue" evidence="2">
    <location>
        <position position="1"/>
    </location>
</feature>
<dbReference type="EMBL" id="DRTD01000243">
    <property type="protein sequence ID" value="HHE54801.1"/>
    <property type="molecule type" value="Genomic_DNA"/>
</dbReference>